<accession>I2E1Y4</accession>
<reference evidence="2" key="1">
    <citation type="journal article" date="2012" name="Mol. Plant Microbe Interact.">
        <title>Rhizobial plasmids that cause impaired symbiotic nitrogen fixation and enhanced host invasion.</title>
        <authorList>
            <person name="Crook M.B."/>
            <person name="Lindsay D.P."/>
            <person name="Biggs M.B."/>
            <person name="Bentley J.S."/>
            <person name="Price J.C."/>
            <person name="Clement S.C."/>
            <person name="Clement M.J."/>
            <person name="Long S.R."/>
            <person name="Griffitts J.S."/>
        </authorList>
    </citation>
    <scope>NUCLEOTIDE SEQUENCE</scope>
    <source>
        <strain evidence="2">C017</strain>
        <plasmid evidence="2">pHRC017</plasmid>
    </source>
</reference>
<feature type="region of interest" description="Disordered" evidence="1">
    <location>
        <begin position="48"/>
        <end position="70"/>
    </location>
</feature>
<keyword evidence="2" id="KW-0614">Plasmid</keyword>
<geneLocation type="plasmid" evidence="2">
    <name>pHRC017</name>
</geneLocation>
<organism evidence="2">
    <name type="scientific">Rhizobium meliloti</name>
    <name type="common">Ensifer meliloti</name>
    <name type="synonym">Sinorhizobium meliloti</name>
    <dbReference type="NCBI Taxonomy" id="382"/>
    <lineage>
        <taxon>Bacteria</taxon>
        <taxon>Pseudomonadati</taxon>
        <taxon>Pseudomonadota</taxon>
        <taxon>Alphaproteobacteria</taxon>
        <taxon>Hyphomicrobiales</taxon>
        <taxon>Rhizobiaceae</taxon>
        <taxon>Sinorhizobium/Ensifer group</taxon>
        <taxon>Sinorhizobium</taxon>
    </lineage>
</organism>
<gene>
    <name evidence="2" type="primary">scoA</name>
    <name evidence="2" type="ORF">pHRC017_0431</name>
</gene>
<evidence type="ECO:0000313" key="2">
    <source>
        <dbReference type="EMBL" id="AFJ91502.1"/>
    </source>
</evidence>
<dbReference type="AlphaFoldDB" id="I2E1Y4"/>
<dbReference type="GO" id="GO:0016740">
    <property type="term" value="F:transferase activity"/>
    <property type="evidence" value="ECO:0007669"/>
    <property type="project" value="UniProtKB-KW"/>
</dbReference>
<feature type="compositionally biased region" description="Polar residues" evidence="1">
    <location>
        <begin position="51"/>
        <end position="61"/>
    </location>
</feature>
<keyword evidence="2" id="KW-0808">Transferase</keyword>
<name>I2E1Y4_RHIML</name>
<evidence type="ECO:0000256" key="1">
    <source>
        <dbReference type="SAM" id="MobiDB-lite"/>
    </source>
</evidence>
<protein>
    <submittedName>
        <fullName evidence="2">3-oxoacid CoA-transferase, subunit A</fullName>
    </submittedName>
</protein>
<dbReference type="EMBL" id="JQ665880">
    <property type="protein sequence ID" value="AFJ91502.1"/>
    <property type="molecule type" value="Genomic_DNA"/>
</dbReference>
<sequence length="130" mass="14039">MPHELGVLANIGRDHLSDLLRFQKHAKAEVVNAAIVGGDRQVLRASLADGSDQQLRNTTKTEAAGREKHPVEQQAIKGCLRALVNLVHNLPHKSGIGSLSRALVVGEEPTPRAGAHPRLMQTTFGWVMSS</sequence>
<proteinExistence type="predicted"/>